<evidence type="ECO:0000313" key="13">
    <source>
        <dbReference type="EMBL" id="KGN92137.1"/>
    </source>
</evidence>
<dbReference type="SUPFAM" id="SSF50156">
    <property type="entry name" value="PDZ domain-like"/>
    <property type="match status" value="2"/>
</dbReference>
<protein>
    <recommendedName>
        <fullName evidence="11">Zinc metalloprotease</fullName>
        <ecNumber evidence="11">3.4.24.-</ecNumber>
    </recommendedName>
</protein>
<dbReference type="NCBIfam" id="TIGR00054">
    <property type="entry name" value="RIP metalloprotease RseP"/>
    <property type="match status" value="1"/>
</dbReference>
<gene>
    <name evidence="13" type="ORF">HQ43_08905</name>
</gene>
<dbReference type="Pfam" id="PF02163">
    <property type="entry name" value="Peptidase_M50"/>
    <property type="match status" value="1"/>
</dbReference>
<dbReference type="PANTHER" id="PTHR42837">
    <property type="entry name" value="REGULATOR OF SIGMA-E PROTEASE RSEP"/>
    <property type="match status" value="1"/>
</dbReference>
<evidence type="ECO:0000256" key="10">
    <source>
        <dbReference type="ARBA" id="ARBA00023136"/>
    </source>
</evidence>
<dbReference type="EC" id="3.4.24.-" evidence="11"/>
<dbReference type="PANTHER" id="PTHR42837:SF2">
    <property type="entry name" value="MEMBRANE METALLOPROTEASE ARASP2, CHLOROPLASTIC-RELATED"/>
    <property type="match status" value="1"/>
</dbReference>
<feature type="domain" description="PDZ" evidence="12">
    <location>
        <begin position="223"/>
        <end position="288"/>
    </location>
</feature>
<evidence type="ECO:0000256" key="6">
    <source>
        <dbReference type="ARBA" id="ARBA00022801"/>
    </source>
</evidence>
<keyword evidence="8 11" id="KW-1133">Transmembrane helix</keyword>
<evidence type="ECO:0000256" key="4">
    <source>
        <dbReference type="ARBA" id="ARBA00022670"/>
    </source>
</evidence>
<feature type="transmembrane region" description="Helical" evidence="11">
    <location>
        <begin position="12"/>
        <end position="30"/>
    </location>
</feature>
<keyword evidence="6 11" id="KW-0378">Hydrolase</keyword>
<evidence type="ECO:0000256" key="5">
    <source>
        <dbReference type="ARBA" id="ARBA00022692"/>
    </source>
</evidence>
<dbReference type="PROSITE" id="PS50106">
    <property type="entry name" value="PDZ"/>
    <property type="match status" value="1"/>
</dbReference>
<feature type="transmembrane region" description="Helical" evidence="11">
    <location>
        <begin position="404"/>
        <end position="425"/>
    </location>
</feature>
<sequence length="434" mass="48127">MSPFLIKALQLILSFSILIFVHELGHYLFARLFKIRVDKFYLFFDWGFSLFKYKPKGSDTEFGIGWLPLGGYCKIAGMVDESMDTEQLSKPAEPWEFRSKPAWQRLLVMAGGVIFNIILAVVIYTGLAFNYGDDLLPMSSVGHNIAYSSVGHDMGLKDGDMLLAVDGTQLEYYDNTLLRKIVDGKVLTVDRDGVKQDIEIPVDLMQAVIASNKPFSTLSLPAIIENVIPDSEASKADLKSGDKILEVNGATKDLQGFVSAMEAHRGDSVELLVDRNGEKISISAMVNSENKLGVSLVRPTIHISYSLLESVPVGLKKMYTTLSSYASSLKYLFTKEGASQIGGLGSIGSLFPESFNWMNFWSLTALISIILAVMNILPIPALDGGHIVFLLYEIITRKTPSIKVLERAQIFGLVLLFGLMLYANINDIIKFFFR</sequence>
<reference evidence="13 14" key="1">
    <citation type="submission" date="2014-08" db="EMBL/GenBank/DDBJ databases">
        <title>Porphyromonas canoris strain:OH2762 Genome sequencing.</title>
        <authorList>
            <person name="Wallis C."/>
            <person name="Deusch O."/>
            <person name="O'Flynn C."/>
            <person name="Davis I."/>
            <person name="Jospin G."/>
            <person name="Darling A.E."/>
            <person name="Coil D.A."/>
            <person name="Alexiev A."/>
            <person name="Horsfall A."/>
            <person name="Kirkwood N."/>
            <person name="Harris S."/>
            <person name="Eisen J.A."/>
        </authorList>
    </citation>
    <scope>NUCLEOTIDE SEQUENCE [LARGE SCALE GENOMIC DNA]</scope>
    <source>
        <strain evidence="14">COT-108 OH2762</strain>
    </source>
</reference>
<keyword evidence="9 11" id="KW-0482">Metalloprotease</keyword>
<dbReference type="Gene3D" id="2.30.42.10">
    <property type="match status" value="1"/>
</dbReference>
<evidence type="ECO:0000256" key="3">
    <source>
        <dbReference type="ARBA" id="ARBA00007931"/>
    </source>
</evidence>
<proteinExistence type="inferred from homology"/>
<dbReference type="Proteomes" id="UP000030101">
    <property type="component" value="Unassembled WGS sequence"/>
</dbReference>
<dbReference type="InterPro" id="IPR001478">
    <property type="entry name" value="PDZ"/>
</dbReference>
<dbReference type="InterPro" id="IPR036034">
    <property type="entry name" value="PDZ_sf"/>
</dbReference>
<name>A0ABR4XL88_9PORP</name>
<dbReference type="GO" id="GO:0008237">
    <property type="term" value="F:metallopeptidase activity"/>
    <property type="evidence" value="ECO:0007669"/>
    <property type="project" value="UniProtKB-KW"/>
</dbReference>
<evidence type="ECO:0000256" key="9">
    <source>
        <dbReference type="ARBA" id="ARBA00023049"/>
    </source>
</evidence>
<organism evidence="13 14">
    <name type="scientific">Porphyromonas canoris</name>
    <dbReference type="NCBI Taxonomy" id="36875"/>
    <lineage>
        <taxon>Bacteria</taxon>
        <taxon>Pseudomonadati</taxon>
        <taxon>Bacteroidota</taxon>
        <taxon>Bacteroidia</taxon>
        <taxon>Bacteroidales</taxon>
        <taxon>Porphyromonadaceae</taxon>
        <taxon>Porphyromonas</taxon>
    </lineage>
</organism>
<evidence type="ECO:0000259" key="12">
    <source>
        <dbReference type="PROSITE" id="PS50106"/>
    </source>
</evidence>
<dbReference type="InterPro" id="IPR041489">
    <property type="entry name" value="PDZ_6"/>
</dbReference>
<keyword evidence="14" id="KW-1185">Reference proteome</keyword>
<keyword evidence="5 11" id="KW-0812">Transmembrane</keyword>
<evidence type="ECO:0000313" key="14">
    <source>
        <dbReference type="Proteomes" id="UP000030101"/>
    </source>
</evidence>
<feature type="transmembrane region" description="Helical" evidence="11">
    <location>
        <begin position="360"/>
        <end position="392"/>
    </location>
</feature>
<feature type="transmembrane region" description="Helical" evidence="11">
    <location>
        <begin position="106"/>
        <end position="129"/>
    </location>
</feature>
<dbReference type="RefSeq" id="WP_036792147.1">
    <property type="nucleotide sequence ID" value="NZ_JQZV01000013.1"/>
</dbReference>
<dbReference type="InterPro" id="IPR004387">
    <property type="entry name" value="Pept_M50_Zn"/>
</dbReference>
<comment type="subcellular location">
    <subcellularLocation>
        <location evidence="2">Membrane</location>
        <topology evidence="2">Multi-pass membrane protein</topology>
    </subcellularLocation>
</comment>
<keyword evidence="4" id="KW-0645">Protease</keyword>
<keyword evidence="11" id="KW-0479">Metal-binding</keyword>
<evidence type="ECO:0000256" key="11">
    <source>
        <dbReference type="RuleBase" id="RU362031"/>
    </source>
</evidence>
<evidence type="ECO:0000256" key="1">
    <source>
        <dbReference type="ARBA" id="ARBA00001947"/>
    </source>
</evidence>
<dbReference type="EMBL" id="JQZV01000013">
    <property type="protein sequence ID" value="KGN92137.1"/>
    <property type="molecule type" value="Genomic_DNA"/>
</dbReference>
<dbReference type="SMART" id="SM00228">
    <property type="entry name" value="PDZ"/>
    <property type="match status" value="2"/>
</dbReference>
<evidence type="ECO:0000256" key="7">
    <source>
        <dbReference type="ARBA" id="ARBA00022833"/>
    </source>
</evidence>
<dbReference type="InterPro" id="IPR008915">
    <property type="entry name" value="Peptidase_M50"/>
</dbReference>
<comment type="caution">
    <text evidence="13">The sequence shown here is derived from an EMBL/GenBank/DDBJ whole genome shotgun (WGS) entry which is preliminary data.</text>
</comment>
<dbReference type="CDD" id="cd06163">
    <property type="entry name" value="S2P-M50_PDZ_RseP-like"/>
    <property type="match status" value="1"/>
</dbReference>
<dbReference type="Pfam" id="PF17820">
    <property type="entry name" value="PDZ_6"/>
    <property type="match status" value="1"/>
</dbReference>
<keyword evidence="10 11" id="KW-0472">Membrane</keyword>
<keyword evidence="7 11" id="KW-0862">Zinc</keyword>
<comment type="cofactor">
    <cofactor evidence="1 11">
        <name>Zn(2+)</name>
        <dbReference type="ChEBI" id="CHEBI:29105"/>
    </cofactor>
</comment>
<comment type="similarity">
    <text evidence="3 11">Belongs to the peptidase M50B family.</text>
</comment>
<evidence type="ECO:0000256" key="2">
    <source>
        <dbReference type="ARBA" id="ARBA00004141"/>
    </source>
</evidence>
<evidence type="ECO:0000256" key="8">
    <source>
        <dbReference type="ARBA" id="ARBA00022989"/>
    </source>
</evidence>
<accession>A0ABR4XL88</accession>